<evidence type="ECO:0000313" key="3">
    <source>
        <dbReference type="Proteomes" id="UP000230759"/>
    </source>
</evidence>
<dbReference type="Pfam" id="PF00905">
    <property type="entry name" value="Transpeptidase"/>
    <property type="match status" value="1"/>
</dbReference>
<dbReference type="InterPro" id="IPR001460">
    <property type="entry name" value="PCN-bd_Tpept"/>
</dbReference>
<name>A0A2H0BI18_9BACT</name>
<feature type="non-terminal residue" evidence="2">
    <location>
        <position position="1"/>
    </location>
</feature>
<dbReference type="Gene3D" id="3.40.710.10">
    <property type="entry name" value="DD-peptidase/beta-lactamase superfamily"/>
    <property type="match status" value="1"/>
</dbReference>
<organism evidence="2 3">
    <name type="scientific">Candidatus Woesebacteria bacterium CG22_combo_CG10-13_8_21_14_all_45_10</name>
    <dbReference type="NCBI Taxonomy" id="1975060"/>
    <lineage>
        <taxon>Bacteria</taxon>
        <taxon>Candidatus Woeseibacteriota</taxon>
    </lineage>
</organism>
<feature type="domain" description="Penicillin-binding protein transpeptidase" evidence="1">
    <location>
        <begin position="2"/>
        <end position="62"/>
    </location>
</feature>
<dbReference type="InterPro" id="IPR012338">
    <property type="entry name" value="Beta-lactam/transpept-like"/>
</dbReference>
<reference evidence="2 3" key="1">
    <citation type="submission" date="2017-09" db="EMBL/GenBank/DDBJ databases">
        <title>Depth-based differentiation of microbial function through sediment-hosted aquifers and enrichment of novel symbionts in the deep terrestrial subsurface.</title>
        <authorList>
            <person name="Probst A.J."/>
            <person name="Ladd B."/>
            <person name="Jarett J.K."/>
            <person name="Geller-Mcgrath D.E."/>
            <person name="Sieber C.M."/>
            <person name="Emerson J.B."/>
            <person name="Anantharaman K."/>
            <person name="Thomas B.C."/>
            <person name="Malmstrom R."/>
            <person name="Stieglmeier M."/>
            <person name="Klingl A."/>
            <person name="Woyke T."/>
            <person name="Ryan C.M."/>
            <person name="Banfield J.F."/>
        </authorList>
    </citation>
    <scope>NUCLEOTIDE SEQUENCE [LARGE SCALE GENOMIC DNA]</scope>
    <source>
        <strain evidence="2">CG22_combo_CG10-13_8_21_14_all_45_10</strain>
    </source>
</reference>
<evidence type="ECO:0000259" key="1">
    <source>
        <dbReference type="Pfam" id="PF00905"/>
    </source>
</evidence>
<gene>
    <name evidence="2" type="ORF">COX04_00830</name>
</gene>
<dbReference type="GO" id="GO:0008658">
    <property type="term" value="F:penicillin binding"/>
    <property type="evidence" value="ECO:0007669"/>
    <property type="project" value="InterPro"/>
</dbReference>
<proteinExistence type="predicted"/>
<feature type="non-terminal residue" evidence="2">
    <location>
        <position position="63"/>
    </location>
</feature>
<accession>A0A2H0BI18</accession>
<dbReference type="SUPFAM" id="SSF56601">
    <property type="entry name" value="beta-lactamase/transpeptidase-like"/>
    <property type="match status" value="1"/>
</dbReference>
<protein>
    <recommendedName>
        <fullName evidence="1">Penicillin-binding protein transpeptidase domain-containing protein</fullName>
    </recommendedName>
</protein>
<evidence type="ECO:0000313" key="2">
    <source>
        <dbReference type="EMBL" id="PIP57199.1"/>
    </source>
</evidence>
<dbReference type="AlphaFoldDB" id="A0A2H0BI18"/>
<dbReference type="EMBL" id="PCSV01000019">
    <property type="protein sequence ID" value="PIP57199.1"/>
    <property type="molecule type" value="Genomic_DNA"/>
</dbReference>
<sequence>ANWYFTQYGATEGEIDITRAMARSTDTFFYKIGEMVGIEKIAEYADKFGLNRVAGIDLPGEAA</sequence>
<comment type="caution">
    <text evidence="2">The sequence shown here is derived from an EMBL/GenBank/DDBJ whole genome shotgun (WGS) entry which is preliminary data.</text>
</comment>
<dbReference type="Proteomes" id="UP000230759">
    <property type="component" value="Unassembled WGS sequence"/>
</dbReference>